<sequence length="430" mass="45870">MHINVVGSGYIGTTIAAWFAEIGHDVTNVDIDESVVAAINDGRAPIHEPGLDELMAAHGGETLVGTTDYDEISGDVTFLALPTPSKGDGSIDLSAMEAAAESLGEAIAGDGEHVVVVKSTVVPGTTRERVAPIVAEAADMTVGEDLHVAMNPEFLREGYALEDFKNPDKIVVGSEDSVAFETLADVYDPLMAAAADETAYVETGLREAEMIKYANNAFLATKISLINEIGNICKEYGVDAYEVADAIALDHRISEQFLRSGLGWGGSCFPKDVAAIRAAARERGYEPELLDATVAVNDKQPERLLGLLDEHRDVAGERVAVLGLSFKPGTDDIRYTRAIPVIEGLQSRGAEVVAYDPVAVENMRAEFPDIAYADGAAAALEGAHAALVVTDWDEFAALDSEFDAMADPVVIDGRRVVERREGITYDGLTW</sequence>
<dbReference type="AlphaFoldDB" id="A0A2R4X4C1"/>
<dbReference type="SUPFAM" id="SSF52413">
    <property type="entry name" value="UDP-glucose/GDP-mannose dehydrogenase C-terminal domain"/>
    <property type="match status" value="1"/>
</dbReference>
<comment type="similarity">
    <text evidence="2 7">Belongs to the UDP-glucose/GDP-mannose dehydrogenase family.</text>
</comment>
<dbReference type="SUPFAM" id="SSF51735">
    <property type="entry name" value="NAD(P)-binding Rossmann-fold domains"/>
    <property type="match status" value="1"/>
</dbReference>
<dbReference type="Pfam" id="PF00984">
    <property type="entry name" value="UDPG_MGDP_dh"/>
    <property type="match status" value="1"/>
</dbReference>
<feature type="binding site" evidence="10">
    <location>
        <position position="334"/>
    </location>
    <ligand>
        <name>NAD(+)</name>
        <dbReference type="ChEBI" id="CHEBI:57540"/>
    </ligand>
</feature>
<keyword evidence="13" id="KW-1185">Reference proteome</keyword>
<dbReference type="InterPro" id="IPR054886">
    <property type="entry name" value="UDPGDh_AglM"/>
</dbReference>
<dbReference type="InterPro" id="IPR014026">
    <property type="entry name" value="UDP-Glc/GDP-Man_DH_dimer"/>
</dbReference>
<dbReference type="SUPFAM" id="SSF48179">
    <property type="entry name" value="6-phosphogluconate dehydrogenase C-terminal domain-like"/>
    <property type="match status" value="1"/>
</dbReference>
<dbReference type="GO" id="GO:0006065">
    <property type="term" value="P:UDP-glucuronate biosynthetic process"/>
    <property type="evidence" value="ECO:0007669"/>
    <property type="project" value="UniProtKB-UniPathway"/>
</dbReference>
<dbReference type="Gene3D" id="1.20.5.100">
    <property type="entry name" value="Cytochrome c1, transmembrane anchor, C-terminal"/>
    <property type="match status" value="1"/>
</dbReference>
<dbReference type="Proteomes" id="UP000244727">
    <property type="component" value="Chromosome"/>
</dbReference>
<dbReference type="PRINTS" id="PR00411">
    <property type="entry name" value="PNDRDTASEI"/>
</dbReference>
<dbReference type="SMART" id="SM00984">
    <property type="entry name" value="UDPG_MGDP_dh_C"/>
    <property type="match status" value="1"/>
</dbReference>
<dbReference type="EMBL" id="CP028858">
    <property type="protein sequence ID" value="AWB28640.1"/>
    <property type="molecule type" value="Genomic_DNA"/>
</dbReference>
<dbReference type="InterPro" id="IPR001732">
    <property type="entry name" value="UDP-Glc/GDP-Man_DH_N"/>
</dbReference>
<dbReference type="GeneID" id="36511865"/>
<evidence type="ECO:0000256" key="1">
    <source>
        <dbReference type="ARBA" id="ARBA00004701"/>
    </source>
</evidence>
<feature type="binding site" evidence="10">
    <location>
        <position position="83"/>
    </location>
    <ligand>
        <name>NAD(+)</name>
        <dbReference type="ChEBI" id="CHEBI:57540"/>
    </ligand>
</feature>
<keyword evidence="5 7" id="KW-0520">NAD</keyword>
<dbReference type="PIRSF" id="PIRSF500134">
    <property type="entry name" value="UDPglc_DH_bac"/>
    <property type="match status" value="1"/>
</dbReference>
<evidence type="ECO:0000256" key="7">
    <source>
        <dbReference type="PIRNR" id="PIRNR000124"/>
    </source>
</evidence>
<comment type="pathway">
    <text evidence="1">Nucleotide-sugar biosynthesis; UDP-alpha-D-glucuronate biosynthesis; UDP-alpha-D-glucuronate from UDP-alpha-D-glucose: step 1/1.</text>
</comment>
<dbReference type="PANTHER" id="PTHR43750">
    <property type="entry name" value="UDP-GLUCOSE 6-DEHYDROGENASE TUAD"/>
    <property type="match status" value="1"/>
</dbReference>
<evidence type="ECO:0000256" key="6">
    <source>
        <dbReference type="ARBA" id="ARBA00047473"/>
    </source>
</evidence>
<accession>A0A2R4X4C1</accession>
<evidence type="ECO:0000259" key="11">
    <source>
        <dbReference type="SMART" id="SM00984"/>
    </source>
</evidence>
<name>A0A2R4X4C1_9EURY</name>
<feature type="binding site" evidence="9">
    <location>
        <position position="327"/>
    </location>
    <ligand>
        <name>substrate</name>
    </ligand>
</feature>
<gene>
    <name evidence="12" type="ORF">HARCEL1_05120</name>
</gene>
<dbReference type="Gene3D" id="3.40.50.720">
    <property type="entry name" value="NAD(P)-binding Rossmann-like Domain"/>
    <property type="match status" value="2"/>
</dbReference>
<dbReference type="InterPro" id="IPR036291">
    <property type="entry name" value="NAD(P)-bd_dom_sf"/>
</dbReference>
<evidence type="ECO:0000313" key="13">
    <source>
        <dbReference type="Proteomes" id="UP000244727"/>
    </source>
</evidence>
<evidence type="ECO:0000256" key="2">
    <source>
        <dbReference type="ARBA" id="ARBA00006601"/>
    </source>
</evidence>
<evidence type="ECO:0000256" key="8">
    <source>
        <dbReference type="PIRSR" id="PIRSR500134-1"/>
    </source>
</evidence>
<evidence type="ECO:0000256" key="3">
    <source>
        <dbReference type="ARBA" id="ARBA00012954"/>
    </source>
</evidence>
<dbReference type="GO" id="GO:0003979">
    <property type="term" value="F:UDP-glucose 6-dehydrogenase activity"/>
    <property type="evidence" value="ECO:0007669"/>
    <property type="project" value="UniProtKB-EC"/>
</dbReference>
<dbReference type="InterPro" id="IPR008927">
    <property type="entry name" value="6-PGluconate_DH-like_C_sf"/>
</dbReference>
<evidence type="ECO:0000313" key="12">
    <source>
        <dbReference type="EMBL" id="AWB28640.1"/>
    </source>
</evidence>
<protein>
    <recommendedName>
        <fullName evidence="3 7">UDP-glucose 6-dehydrogenase</fullName>
        <ecNumber evidence="3 7">1.1.1.22</ecNumber>
    </recommendedName>
</protein>
<comment type="catalytic activity">
    <reaction evidence="6 7">
        <text>UDP-alpha-D-glucose + 2 NAD(+) + H2O = UDP-alpha-D-glucuronate + 2 NADH + 3 H(+)</text>
        <dbReference type="Rhea" id="RHEA:23596"/>
        <dbReference type="ChEBI" id="CHEBI:15377"/>
        <dbReference type="ChEBI" id="CHEBI:15378"/>
        <dbReference type="ChEBI" id="CHEBI:57540"/>
        <dbReference type="ChEBI" id="CHEBI:57945"/>
        <dbReference type="ChEBI" id="CHEBI:58052"/>
        <dbReference type="ChEBI" id="CHEBI:58885"/>
        <dbReference type="EC" id="1.1.1.22"/>
    </reaction>
</comment>
<dbReference type="UniPathway" id="UPA00038">
    <property type="reaction ID" value="UER00491"/>
</dbReference>
<feature type="binding site" evidence="10">
    <location>
        <position position="157"/>
    </location>
    <ligand>
        <name>NAD(+)</name>
        <dbReference type="ChEBI" id="CHEBI:57540"/>
    </ligand>
</feature>
<dbReference type="PANTHER" id="PTHR43750:SF3">
    <property type="entry name" value="UDP-GLUCOSE 6-DEHYDROGENASE TUAD"/>
    <property type="match status" value="1"/>
</dbReference>
<dbReference type="GO" id="GO:0000271">
    <property type="term" value="P:polysaccharide biosynthetic process"/>
    <property type="evidence" value="ECO:0007669"/>
    <property type="project" value="InterPro"/>
</dbReference>
<evidence type="ECO:0000256" key="4">
    <source>
        <dbReference type="ARBA" id="ARBA00023002"/>
    </source>
</evidence>
<dbReference type="Pfam" id="PF03721">
    <property type="entry name" value="UDPG_MGDP_dh_N"/>
    <property type="match status" value="1"/>
</dbReference>
<dbReference type="InterPro" id="IPR028357">
    <property type="entry name" value="UDPglc_DH_bac"/>
</dbReference>
<organism evidence="12 13">
    <name type="scientific">Halococcoides cellulosivorans</name>
    <dbReference type="NCBI Taxonomy" id="1679096"/>
    <lineage>
        <taxon>Archaea</taxon>
        <taxon>Methanobacteriati</taxon>
        <taxon>Methanobacteriota</taxon>
        <taxon>Stenosarchaea group</taxon>
        <taxon>Halobacteria</taxon>
        <taxon>Halobacteriales</taxon>
        <taxon>Haloarculaceae</taxon>
        <taxon>Halococcoides</taxon>
    </lineage>
</organism>
<proteinExistence type="inferred from homology"/>
<dbReference type="KEGG" id="harc:HARCEL1_05120"/>
<dbReference type="InterPro" id="IPR036220">
    <property type="entry name" value="UDP-Glc/GDP-Man_DH_C_sf"/>
</dbReference>
<feature type="binding site" evidence="10">
    <location>
        <position position="271"/>
    </location>
    <ligand>
        <name>NAD(+)</name>
        <dbReference type="ChEBI" id="CHEBI:57540"/>
    </ligand>
</feature>
<dbReference type="Pfam" id="PF03720">
    <property type="entry name" value="UDPG_MGDP_dh_C"/>
    <property type="match status" value="1"/>
</dbReference>
<evidence type="ECO:0000256" key="5">
    <source>
        <dbReference type="ARBA" id="ARBA00023027"/>
    </source>
</evidence>
<dbReference type="EC" id="1.1.1.22" evidence="3 7"/>
<feature type="active site" description="Nucleophile" evidence="8">
    <location>
        <position position="268"/>
    </location>
</feature>
<feature type="binding site" evidence="9">
    <location>
        <position position="265"/>
    </location>
    <ligand>
        <name>substrate</name>
    </ligand>
</feature>
<feature type="binding site" evidence="9">
    <location>
        <begin position="257"/>
        <end position="261"/>
    </location>
    <ligand>
        <name>substrate</name>
    </ligand>
</feature>
<feature type="binding site" evidence="10">
    <location>
        <position position="120"/>
    </location>
    <ligand>
        <name>NAD(+)</name>
        <dbReference type="ChEBI" id="CHEBI:57540"/>
    </ligand>
</feature>
<feature type="binding site" evidence="9">
    <location>
        <begin position="154"/>
        <end position="157"/>
    </location>
    <ligand>
        <name>substrate</name>
    </ligand>
</feature>
<evidence type="ECO:0000256" key="10">
    <source>
        <dbReference type="PIRSR" id="PIRSR500134-3"/>
    </source>
</evidence>
<dbReference type="NCBIfam" id="NF041297">
    <property type="entry name" value="UDPGDh_AglM"/>
    <property type="match status" value="1"/>
</dbReference>
<dbReference type="PIRSF" id="PIRSF000124">
    <property type="entry name" value="UDPglc_GDPman_dh"/>
    <property type="match status" value="1"/>
</dbReference>
<dbReference type="InterPro" id="IPR017476">
    <property type="entry name" value="UDP-Glc/GDP-Man"/>
</dbReference>
<reference evidence="12 13" key="1">
    <citation type="submission" date="2018-04" db="EMBL/GenBank/DDBJ databases">
        <title>Halococcoides cellulosivorans gen. nov., sp. nov., an extremely halophilic cellulose-utilizing haloarchaeon from hypersaline lakes.</title>
        <authorList>
            <person name="Sorokin D.Y."/>
            <person name="Toshchakov S.V."/>
            <person name="Samarov N.I."/>
            <person name="Korzhenkov A."/>
            <person name="Kublanov I.V."/>
        </authorList>
    </citation>
    <scope>NUCLEOTIDE SEQUENCE [LARGE SCALE GENOMIC DNA]</scope>
    <source>
        <strain evidence="12 13">HArcel1</strain>
    </source>
</reference>
<dbReference type="InterPro" id="IPR014027">
    <property type="entry name" value="UDP-Glc/GDP-Man_DH_C"/>
</dbReference>
<dbReference type="NCBIfam" id="TIGR03026">
    <property type="entry name" value="NDP-sugDHase"/>
    <property type="match status" value="1"/>
</dbReference>
<feature type="binding site" evidence="9">
    <location>
        <position position="212"/>
    </location>
    <ligand>
        <name>substrate</name>
    </ligand>
</feature>
<evidence type="ECO:0000256" key="9">
    <source>
        <dbReference type="PIRSR" id="PIRSR500134-2"/>
    </source>
</evidence>
<feature type="binding site" evidence="10">
    <location>
        <position position="30"/>
    </location>
    <ligand>
        <name>NAD(+)</name>
        <dbReference type="ChEBI" id="CHEBI:57540"/>
    </ligand>
</feature>
<keyword evidence="4 7" id="KW-0560">Oxidoreductase</keyword>
<dbReference type="RefSeq" id="WP_108384088.1">
    <property type="nucleotide sequence ID" value="NZ_CP028858.1"/>
</dbReference>
<dbReference type="GO" id="GO:0051287">
    <property type="term" value="F:NAD binding"/>
    <property type="evidence" value="ECO:0007669"/>
    <property type="project" value="InterPro"/>
</dbReference>
<feature type="domain" description="UDP-glucose/GDP-mannose dehydrogenase C-terminal" evidence="11">
    <location>
        <begin position="320"/>
        <end position="419"/>
    </location>
</feature>